<evidence type="ECO:0000313" key="2">
    <source>
        <dbReference type="Proteomes" id="UP000281181"/>
    </source>
</evidence>
<dbReference type="Proteomes" id="UP000281181">
    <property type="component" value="Segment"/>
</dbReference>
<reference evidence="1 2" key="1">
    <citation type="submission" date="2018-09" db="EMBL/GenBank/DDBJ databases">
        <authorList>
            <person name="You S."/>
        </authorList>
    </citation>
    <scope>NUCLEOTIDE SEQUENCE [LARGE SCALE GENOMIC DNA]</scope>
</reference>
<sequence>MYECADYATSAGLVKDQKDLYTLWVEWKEKNPTDNPQISNRM</sequence>
<dbReference type="RefSeq" id="YP_009816004.1">
    <property type="nucleotide sequence ID" value="NC_048102.1"/>
</dbReference>
<proteinExistence type="predicted"/>
<name>A0A3G3M5M9_9CAUD</name>
<dbReference type="EMBL" id="MH920639">
    <property type="protein sequence ID" value="AYR01819.1"/>
    <property type="molecule type" value="Genomic_DNA"/>
</dbReference>
<organism evidence="1 2">
    <name type="scientific">Synechococcus phage S-P4</name>
    <dbReference type="NCBI Taxonomy" id="2484640"/>
    <lineage>
        <taxon>Viruses</taxon>
        <taxon>Duplodnaviria</taxon>
        <taxon>Heunggongvirae</taxon>
        <taxon>Uroviricota</taxon>
        <taxon>Caudoviricetes</taxon>
        <taxon>Pantevenvirales</taxon>
        <taxon>Kyanoviridae</taxon>
        <taxon>Leucotheavirus</taxon>
        <taxon>Leucotheavirus sp4</taxon>
    </lineage>
</organism>
<dbReference type="KEGG" id="vg:55007238"/>
<accession>A0A3G3M5M9</accession>
<dbReference type="GeneID" id="55007238"/>
<evidence type="ECO:0000313" key="1">
    <source>
        <dbReference type="EMBL" id="AYR01819.1"/>
    </source>
</evidence>
<protein>
    <submittedName>
        <fullName evidence="1">Uncharacterized protein</fullName>
    </submittedName>
</protein>
<keyword evidence="2" id="KW-1185">Reference proteome</keyword>